<protein>
    <submittedName>
        <fullName evidence="1">Uncharacterized protein</fullName>
    </submittedName>
</protein>
<dbReference type="EMBL" id="ML994691">
    <property type="protein sequence ID" value="KAF2177282.1"/>
    <property type="molecule type" value="Genomic_DNA"/>
</dbReference>
<gene>
    <name evidence="1" type="ORF">K469DRAFT_697362</name>
</gene>
<evidence type="ECO:0000313" key="1">
    <source>
        <dbReference type="EMBL" id="KAF2177282.1"/>
    </source>
</evidence>
<reference evidence="1" key="1">
    <citation type="journal article" date="2020" name="Stud. Mycol.">
        <title>101 Dothideomycetes genomes: a test case for predicting lifestyles and emergence of pathogens.</title>
        <authorList>
            <person name="Haridas S."/>
            <person name="Albert R."/>
            <person name="Binder M."/>
            <person name="Bloem J."/>
            <person name="Labutti K."/>
            <person name="Salamov A."/>
            <person name="Andreopoulos B."/>
            <person name="Baker S."/>
            <person name="Barry K."/>
            <person name="Bills G."/>
            <person name="Bluhm B."/>
            <person name="Cannon C."/>
            <person name="Castanera R."/>
            <person name="Culley D."/>
            <person name="Daum C."/>
            <person name="Ezra D."/>
            <person name="Gonzalez J."/>
            <person name="Henrissat B."/>
            <person name="Kuo A."/>
            <person name="Liang C."/>
            <person name="Lipzen A."/>
            <person name="Lutzoni F."/>
            <person name="Magnuson J."/>
            <person name="Mondo S."/>
            <person name="Nolan M."/>
            <person name="Ohm R."/>
            <person name="Pangilinan J."/>
            <person name="Park H.-J."/>
            <person name="Ramirez L."/>
            <person name="Alfaro M."/>
            <person name="Sun H."/>
            <person name="Tritt A."/>
            <person name="Yoshinaga Y."/>
            <person name="Zwiers L.-H."/>
            <person name="Turgeon B."/>
            <person name="Goodwin S."/>
            <person name="Spatafora J."/>
            <person name="Crous P."/>
            <person name="Grigoriev I."/>
        </authorList>
    </citation>
    <scope>NUCLEOTIDE SEQUENCE</scope>
    <source>
        <strain evidence="1">CBS 207.26</strain>
    </source>
</reference>
<evidence type="ECO:0000313" key="2">
    <source>
        <dbReference type="Proteomes" id="UP000800200"/>
    </source>
</evidence>
<dbReference type="Proteomes" id="UP000800200">
    <property type="component" value="Unassembled WGS sequence"/>
</dbReference>
<name>A0A6A6DFW8_9PEZI</name>
<keyword evidence="2" id="KW-1185">Reference proteome</keyword>
<dbReference type="AlphaFoldDB" id="A0A6A6DFW8"/>
<proteinExistence type="predicted"/>
<sequence length="149" mass="16886">MGRRGPYQIGSEYTAIRFGNADTAVEQIHRTLLHILGKGLETELHQVARAFQSCFEPRWGNVKAVFIANATSLQRMIRLLPWLTKRVEAVLSAPINTLMTLHMREEVVNQSCNQAGSFVIHILAAEYGAGDEEELQLVSYLSHFIFWLM</sequence>
<organism evidence="1 2">
    <name type="scientific">Zopfia rhizophila CBS 207.26</name>
    <dbReference type="NCBI Taxonomy" id="1314779"/>
    <lineage>
        <taxon>Eukaryota</taxon>
        <taxon>Fungi</taxon>
        <taxon>Dikarya</taxon>
        <taxon>Ascomycota</taxon>
        <taxon>Pezizomycotina</taxon>
        <taxon>Dothideomycetes</taxon>
        <taxon>Dothideomycetes incertae sedis</taxon>
        <taxon>Zopfiaceae</taxon>
        <taxon>Zopfia</taxon>
    </lineage>
</organism>
<accession>A0A6A6DFW8</accession>